<name>A0ABY7AAI9_9FIRM</name>
<accession>A0ABY7AAI9</accession>
<keyword evidence="2" id="KW-1185">Reference proteome</keyword>
<dbReference type="EMBL" id="CP113524">
    <property type="protein sequence ID" value="WAJ22889.1"/>
    <property type="molecule type" value="Genomic_DNA"/>
</dbReference>
<gene>
    <name evidence="1" type="ORF">OW255_15120</name>
</gene>
<dbReference type="RefSeq" id="WP_268114536.1">
    <property type="nucleotide sequence ID" value="NZ_CP113524.1"/>
</dbReference>
<dbReference type="Proteomes" id="UP001163115">
    <property type="component" value="Chromosome"/>
</dbReference>
<protein>
    <submittedName>
        <fullName evidence="1">Uncharacterized protein</fullName>
    </submittedName>
</protein>
<sequence>MIHQNDGSLFLRLFLFAEFREEGEERMFTGKVEWFDQKKGKMIP</sequence>
<organism evidence="1 2">
    <name type="scientific">Lacrimispora xylanolytica</name>
    <dbReference type="NCBI Taxonomy" id="29375"/>
    <lineage>
        <taxon>Bacteria</taxon>
        <taxon>Bacillati</taxon>
        <taxon>Bacillota</taxon>
        <taxon>Clostridia</taxon>
        <taxon>Lachnospirales</taxon>
        <taxon>Lachnospiraceae</taxon>
        <taxon>Lacrimispora</taxon>
    </lineage>
</organism>
<proteinExistence type="predicted"/>
<reference evidence="1" key="1">
    <citation type="submission" date="2022-11" db="EMBL/GenBank/DDBJ databases">
        <title>Lacrimispora xylanolytica sy1, complete genome.</title>
        <authorList>
            <person name="Choi S."/>
        </authorList>
    </citation>
    <scope>NUCLEOTIDE SEQUENCE</scope>
    <source>
        <strain evidence="1">Sy1</strain>
    </source>
</reference>
<evidence type="ECO:0000313" key="1">
    <source>
        <dbReference type="EMBL" id="WAJ22889.1"/>
    </source>
</evidence>
<evidence type="ECO:0000313" key="2">
    <source>
        <dbReference type="Proteomes" id="UP001163115"/>
    </source>
</evidence>